<evidence type="ECO:0000313" key="6">
    <source>
        <dbReference type="Proteomes" id="UP000554144"/>
    </source>
</evidence>
<feature type="domain" description="Glycosyl transferase family 1" evidence="3">
    <location>
        <begin position="172"/>
        <end position="334"/>
    </location>
</feature>
<dbReference type="Gene3D" id="3.40.50.2000">
    <property type="entry name" value="Glycogen Phosphorylase B"/>
    <property type="match status" value="2"/>
</dbReference>
<dbReference type="PANTHER" id="PTHR12526:SF510">
    <property type="entry name" value="D-INOSITOL 3-PHOSPHATE GLYCOSYLTRANSFERASE"/>
    <property type="match status" value="1"/>
</dbReference>
<keyword evidence="1" id="KW-0328">Glycosyltransferase</keyword>
<dbReference type="Proteomes" id="UP000554144">
    <property type="component" value="Unassembled WGS sequence"/>
</dbReference>
<dbReference type="EMBL" id="JACCEV010000003">
    <property type="protein sequence ID" value="NYT86633.1"/>
    <property type="molecule type" value="Genomic_DNA"/>
</dbReference>
<sequence>MTPLRILHSEAATSFGGQEQYIYRMMLAMRERGHHLEAVCQPHAVLTERLREQGFTVHTTLMDGPVNFVRGVATIRRVLRNGRFDVLNTHSRRDTIVAGCAGRLAGTPLIVRTRHLAKRVGSLLSYTIIPHRVTTASDFVRNHLIERGVKPGDVATVYPAVALGEPPAESSLRQELHLAQNDIVIGCVAVMRPQKGHKDLIDAVAPLIKERPNIHLVLVGGGSPVFEQLQDYITEKKLDKRVHLLGVRRDVPNLLAGFDLFALATRQEASGTVFVEAGAAGLPVVGTNVDGVPEMMQAGVSGLLVPLDDPGALTDAIRRLIDDPDLRRQMGQAGLAFCRTQGRFSLDAMVERIESCYTRWLAERKS</sequence>
<keyword evidence="6" id="KW-1185">Reference proteome</keyword>
<reference evidence="5 6" key="1">
    <citation type="submission" date="2020-07" db="EMBL/GenBank/DDBJ databases">
        <title>Taxonomic revisions and descriptions of new bacterial species based on genomic comparisons in the high-G+C-content subgroup of the family Alcaligenaceae.</title>
        <authorList>
            <person name="Szabo A."/>
            <person name="Felfoldi T."/>
        </authorList>
    </citation>
    <scope>NUCLEOTIDE SEQUENCE [LARGE SCALE GENOMIC DNA]</scope>
    <source>
        <strain evidence="5 6">DSM 25667</strain>
    </source>
</reference>
<comment type="caution">
    <text evidence="5">The sequence shown here is derived from an EMBL/GenBank/DDBJ whole genome shotgun (WGS) entry which is preliminary data.</text>
</comment>
<dbReference type="InterPro" id="IPR001296">
    <property type="entry name" value="Glyco_trans_1"/>
</dbReference>
<feature type="domain" description="Glycosyltransferase subfamily 4-like N-terminal" evidence="4">
    <location>
        <begin position="15"/>
        <end position="162"/>
    </location>
</feature>
<organism evidence="5 6">
    <name type="scientific">Pollutimonas harenae</name>
    <dbReference type="NCBI Taxonomy" id="657015"/>
    <lineage>
        <taxon>Bacteria</taxon>
        <taxon>Pseudomonadati</taxon>
        <taxon>Pseudomonadota</taxon>
        <taxon>Betaproteobacteria</taxon>
        <taxon>Burkholderiales</taxon>
        <taxon>Alcaligenaceae</taxon>
        <taxon>Pollutimonas</taxon>
    </lineage>
</organism>
<dbReference type="InterPro" id="IPR028098">
    <property type="entry name" value="Glyco_trans_4-like_N"/>
</dbReference>
<evidence type="ECO:0000313" key="5">
    <source>
        <dbReference type="EMBL" id="NYT86633.1"/>
    </source>
</evidence>
<accession>A0A853H820</accession>
<proteinExistence type="predicted"/>
<evidence type="ECO:0000259" key="3">
    <source>
        <dbReference type="Pfam" id="PF00534"/>
    </source>
</evidence>
<keyword evidence="2 5" id="KW-0808">Transferase</keyword>
<evidence type="ECO:0000259" key="4">
    <source>
        <dbReference type="Pfam" id="PF13439"/>
    </source>
</evidence>
<dbReference type="CDD" id="cd03801">
    <property type="entry name" value="GT4_PimA-like"/>
    <property type="match status" value="1"/>
</dbReference>
<gene>
    <name evidence="5" type="ORF">H0A62_13555</name>
</gene>
<dbReference type="PANTHER" id="PTHR12526">
    <property type="entry name" value="GLYCOSYLTRANSFERASE"/>
    <property type="match status" value="1"/>
</dbReference>
<dbReference type="Pfam" id="PF13439">
    <property type="entry name" value="Glyco_transf_4"/>
    <property type="match status" value="1"/>
</dbReference>
<dbReference type="RefSeq" id="WP_130040072.1">
    <property type="nucleotide sequence ID" value="NZ_JACCEV010000003.1"/>
</dbReference>
<name>A0A853H820_9BURK</name>
<protein>
    <submittedName>
        <fullName evidence="5">Glycosyltransferase family 4 protein</fullName>
    </submittedName>
</protein>
<dbReference type="AlphaFoldDB" id="A0A853H820"/>
<dbReference type="Pfam" id="PF00534">
    <property type="entry name" value="Glycos_transf_1"/>
    <property type="match status" value="1"/>
</dbReference>
<dbReference type="SUPFAM" id="SSF53756">
    <property type="entry name" value="UDP-Glycosyltransferase/glycogen phosphorylase"/>
    <property type="match status" value="1"/>
</dbReference>
<evidence type="ECO:0000256" key="1">
    <source>
        <dbReference type="ARBA" id="ARBA00022676"/>
    </source>
</evidence>
<evidence type="ECO:0000256" key="2">
    <source>
        <dbReference type="ARBA" id="ARBA00022679"/>
    </source>
</evidence>
<dbReference type="OrthoDB" id="9805661at2"/>
<dbReference type="GO" id="GO:0016757">
    <property type="term" value="F:glycosyltransferase activity"/>
    <property type="evidence" value="ECO:0007669"/>
    <property type="project" value="UniProtKB-KW"/>
</dbReference>